<gene>
    <name evidence="1" type="ORF">CK203_103861</name>
</gene>
<sequence>MIDELNALTINETWELVPPYPSQNVVGYKLSPRSRIDYHDTFNLVVKLTTIRAVLSIVLRHGTLVLKRLSLLCPPWNISSLMIAPFSQMQ</sequence>
<evidence type="ECO:0000313" key="1">
    <source>
        <dbReference type="EMBL" id="RVW18896.1"/>
    </source>
</evidence>
<protein>
    <submittedName>
        <fullName evidence="1">Uncharacterized protein</fullName>
    </submittedName>
</protein>
<reference evidence="1 2" key="1">
    <citation type="journal article" date="2018" name="PLoS Genet.">
        <title>Population sequencing reveals clonal diversity and ancestral inbreeding in the grapevine cultivar Chardonnay.</title>
        <authorList>
            <person name="Roach M.J."/>
            <person name="Johnson D.L."/>
            <person name="Bohlmann J."/>
            <person name="van Vuuren H.J."/>
            <person name="Jones S.J."/>
            <person name="Pretorius I.S."/>
            <person name="Schmidt S.A."/>
            <person name="Borneman A.R."/>
        </authorList>
    </citation>
    <scope>NUCLEOTIDE SEQUENCE [LARGE SCALE GENOMIC DNA]</scope>
    <source>
        <strain evidence="2">cv. Chardonnay</strain>
        <tissue evidence="1">Leaf</tissue>
    </source>
</reference>
<comment type="caution">
    <text evidence="1">The sequence shown here is derived from an EMBL/GenBank/DDBJ whole genome shotgun (WGS) entry which is preliminary data.</text>
</comment>
<dbReference type="EMBL" id="QGNW01002509">
    <property type="protein sequence ID" value="RVW18896.1"/>
    <property type="molecule type" value="Genomic_DNA"/>
</dbReference>
<organism evidence="1 2">
    <name type="scientific">Vitis vinifera</name>
    <name type="common">Grape</name>
    <dbReference type="NCBI Taxonomy" id="29760"/>
    <lineage>
        <taxon>Eukaryota</taxon>
        <taxon>Viridiplantae</taxon>
        <taxon>Streptophyta</taxon>
        <taxon>Embryophyta</taxon>
        <taxon>Tracheophyta</taxon>
        <taxon>Spermatophyta</taxon>
        <taxon>Magnoliopsida</taxon>
        <taxon>eudicotyledons</taxon>
        <taxon>Gunneridae</taxon>
        <taxon>Pentapetalae</taxon>
        <taxon>rosids</taxon>
        <taxon>Vitales</taxon>
        <taxon>Vitaceae</taxon>
        <taxon>Viteae</taxon>
        <taxon>Vitis</taxon>
    </lineage>
</organism>
<accession>A0A438C7K9</accession>
<dbReference type="AlphaFoldDB" id="A0A438C7K9"/>
<proteinExistence type="predicted"/>
<name>A0A438C7K9_VITVI</name>
<evidence type="ECO:0000313" key="2">
    <source>
        <dbReference type="Proteomes" id="UP000288805"/>
    </source>
</evidence>
<dbReference type="Proteomes" id="UP000288805">
    <property type="component" value="Unassembled WGS sequence"/>
</dbReference>